<protein>
    <submittedName>
        <fullName evidence="1">Uncharacterized protein</fullName>
    </submittedName>
</protein>
<evidence type="ECO:0000313" key="1">
    <source>
        <dbReference type="EMBL" id="LAB45511.1"/>
    </source>
</evidence>
<reference evidence="1" key="2">
    <citation type="submission" date="2017-11" db="EMBL/GenBank/DDBJ databases">
        <title>Coralsnake Venomics: Analyses of Venom Gland Transcriptomes and Proteomes of Six Brazilian Taxa.</title>
        <authorList>
            <person name="Aird S.D."/>
            <person name="Jorge da Silva N."/>
            <person name="Qiu L."/>
            <person name="Villar-Briones A."/>
            <person name="Aparecida-Saddi V."/>
            <person name="Campos-Telles M.P."/>
            <person name="Grau M."/>
            <person name="Mikheyev A.S."/>
        </authorList>
    </citation>
    <scope>NUCLEOTIDE SEQUENCE</scope>
    <source>
        <tissue evidence="1">Venom_gland</tissue>
    </source>
</reference>
<sequence>MIVQCSLVCMVYKMKIVVLYKRLKHALHKASVSKIVEYMTFLSWHARFLTNIYAVPAFLSKMLNRKKKYCFCMQRYFSCNPEVHLDPAIETHAIKLWWILPMAGMWLTDISQAVS</sequence>
<proteinExistence type="predicted"/>
<dbReference type="AlphaFoldDB" id="A0A2D4NIG7"/>
<organism evidence="1">
    <name type="scientific">Micrurus spixii</name>
    <name type="common">Amazon coral snake</name>
    <dbReference type="NCBI Taxonomy" id="129469"/>
    <lineage>
        <taxon>Eukaryota</taxon>
        <taxon>Metazoa</taxon>
        <taxon>Chordata</taxon>
        <taxon>Craniata</taxon>
        <taxon>Vertebrata</taxon>
        <taxon>Euteleostomi</taxon>
        <taxon>Lepidosauria</taxon>
        <taxon>Squamata</taxon>
        <taxon>Bifurcata</taxon>
        <taxon>Unidentata</taxon>
        <taxon>Episquamata</taxon>
        <taxon>Toxicofera</taxon>
        <taxon>Serpentes</taxon>
        <taxon>Colubroidea</taxon>
        <taxon>Elapidae</taxon>
        <taxon>Elapinae</taxon>
        <taxon>Micrurus</taxon>
    </lineage>
</organism>
<accession>A0A2D4NIG7</accession>
<name>A0A2D4NIG7_9SAUR</name>
<dbReference type="EMBL" id="IACM01179475">
    <property type="protein sequence ID" value="LAB45511.1"/>
    <property type="molecule type" value="Transcribed_RNA"/>
</dbReference>
<reference evidence="1" key="1">
    <citation type="submission" date="2017-07" db="EMBL/GenBank/DDBJ databases">
        <authorList>
            <person name="Mikheyev A."/>
            <person name="Grau M."/>
        </authorList>
    </citation>
    <scope>NUCLEOTIDE SEQUENCE</scope>
    <source>
        <tissue evidence="1">Venom_gland</tissue>
    </source>
</reference>